<accession>A0A8J5N270</accession>
<gene>
    <name evidence="2" type="ORF">Hamer_G000829</name>
</gene>
<feature type="non-terminal residue" evidence="2">
    <location>
        <position position="1"/>
    </location>
</feature>
<keyword evidence="3" id="KW-1185">Reference proteome</keyword>
<comment type="caution">
    <text evidence="2">The sequence shown here is derived from an EMBL/GenBank/DDBJ whole genome shotgun (WGS) entry which is preliminary data.</text>
</comment>
<sequence>LPAPAAEMTRGVRVCVIAVVAVLTLAALPVSPLKVTDSNQSHMELRGNRSIVKDPEMNDKSDIMSHSLYLGDLAMQNRGKPSKNKGKPSKNKGKPSKNKGKPSKNKGKPSKNKGKPSKNKGKHAMRGRSCKKCKKNPRKNVELSPWESVCISVRRGKGAFPEKWTLKVKPPAWSPWHLNITCPRIYGKYRKGQGPPVFSITEGEKSSWQVHDSKVLFFQPFTWKDHPDSIITHSNVLKLTFANKIWWTRSKKFCCIISVTKGWAHDNQRNNHHLHHQLYHTNKNTSNHSSHHNTNHNGNDYSHH</sequence>
<keyword evidence="2" id="KW-0378">Hydrolase</keyword>
<protein>
    <submittedName>
        <fullName evidence="2">Putative DEAD/DEAH box helicase-like</fullName>
    </submittedName>
</protein>
<proteinExistence type="predicted"/>
<dbReference type="Proteomes" id="UP000747542">
    <property type="component" value="Unassembled WGS sequence"/>
</dbReference>
<keyword evidence="2" id="KW-0067">ATP-binding</keyword>
<dbReference type="GO" id="GO:0004386">
    <property type="term" value="F:helicase activity"/>
    <property type="evidence" value="ECO:0007669"/>
    <property type="project" value="UniProtKB-KW"/>
</dbReference>
<evidence type="ECO:0000313" key="3">
    <source>
        <dbReference type="Proteomes" id="UP000747542"/>
    </source>
</evidence>
<feature type="region of interest" description="Disordered" evidence="1">
    <location>
        <begin position="282"/>
        <end position="304"/>
    </location>
</feature>
<dbReference type="EMBL" id="JAHLQT010011632">
    <property type="protein sequence ID" value="KAG7171895.1"/>
    <property type="molecule type" value="Genomic_DNA"/>
</dbReference>
<feature type="compositionally biased region" description="Basic residues" evidence="1">
    <location>
        <begin position="80"/>
        <end position="138"/>
    </location>
</feature>
<feature type="region of interest" description="Disordered" evidence="1">
    <location>
        <begin position="75"/>
        <end position="138"/>
    </location>
</feature>
<name>A0A8J5N270_HOMAM</name>
<evidence type="ECO:0000313" key="2">
    <source>
        <dbReference type="EMBL" id="KAG7171895.1"/>
    </source>
</evidence>
<dbReference type="AlphaFoldDB" id="A0A8J5N270"/>
<reference evidence="2" key="1">
    <citation type="journal article" date="2021" name="Sci. Adv.">
        <title>The American lobster genome reveals insights on longevity, neural, and immune adaptations.</title>
        <authorList>
            <person name="Polinski J.M."/>
            <person name="Zimin A.V."/>
            <person name="Clark K.F."/>
            <person name="Kohn A.B."/>
            <person name="Sadowski N."/>
            <person name="Timp W."/>
            <person name="Ptitsyn A."/>
            <person name="Khanna P."/>
            <person name="Romanova D.Y."/>
            <person name="Williams P."/>
            <person name="Greenwood S.J."/>
            <person name="Moroz L.L."/>
            <person name="Walt D.R."/>
            <person name="Bodnar A.G."/>
        </authorList>
    </citation>
    <scope>NUCLEOTIDE SEQUENCE</scope>
    <source>
        <strain evidence="2">GMGI-L3</strain>
    </source>
</reference>
<keyword evidence="2" id="KW-0347">Helicase</keyword>
<organism evidence="2 3">
    <name type="scientific">Homarus americanus</name>
    <name type="common">American lobster</name>
    <dbReference type="NCBI Taxonomy" id="6706"/>
    <lineage>
        <taxon>Eukaryota</taxon>
        <taxon>Metazoa</taxon>
        <taxon>Ecdysozoa</taxon>
        <taxon>Arthropoda</taxon>
        <taxon>Crustacea</taxon>
        <taxon>Multicrustacea</taxon>
        <taxon>Malacostraca</taxon>
        <taxon>Eumalacostraca</taxon>
        <taxon>Eucarida</taxon>
        <taxon>Decapoda</taxon>
        <taxon>Pleocyemata</taxon>
        <taxon>Astacidea</taxon>
        <taxon>Nephropoidea</taxon>
        <taxon>Nephropidae</taxon>
        <taxon>Homarus</taxon>
    </lineage>
</organism>
<keyword evidence="2" id="KW-0547">Nucleotide-binding</keyword>
<evidence type="ECO:0000256" key="1">
    <source>
        <dbReference type="SAM" id="MobiDB-lite"/>
    </source>
</evidence>